<dbReference type="SUPFAM" id="SSF46689">
    <property type="entry name" value="Homeodomain-like"/>
    <property type="match status" value="1"/>
</dbReference>
<dbReference type="Proteomes" id="UP001304125">
    <property type="component" value="Chromosome"/>
</dbReference>
<dbReference type="EMBL" id="CP134879">
    <property type="protein sequence ID" value="WNM25488.1"/>
    <property type="molecule type" value="Genomic_DNA"/>
</dbReference>
<evidence type="ECO:0000256" key="2">
    <source>
        <dbReference type="ARBA" id="ARBA00023125"/>
    </source>
</evidence>
<evidence type="ECO:0000259" key="5">
    <source>
        <dbReference type="PROSITE" id="PS50977"/>
    </source>
</evidence>
<dbReference type="InterPro" id="IPR009057">
    <property type="entry name" value="Homeodomain-like_sf"/>
</dbReference>
<dbReference type="Pfam" id="PF02909">
    <property type="entry name" value="TetR_C_1"/>
    <property type="match status" value="1"/>
</dbReference>
<dbReference type="Pfam" id="PF00440">
    <property type="entry name" value="TetR_N"/>
    <property type="match status" value="1"/>
</dbReference>
<name>A0AA96F802_9MICO</name>
<dbReference type="AlphaFoldDB" id="A0AA96F802"/>
<organism evidence="6 7">
    <name type="scientific">Demequina capsici</name>
    <dbReference type="NCBI Taxonomy" id="3075620"/>
    <lineage>
        <taxon>Bacteria</taxon>
        <taxon>Bacillati</taxon>
        <taxon>Actinomycetota</taxon>
        <taxon>Actinomycetes</taxon>
        <taxon>Micrococcales</taxon>
        <taxon>Demequinaceae</taxon>
        <taxon>Demequina</taxon>
    </lineage>
</organism>
<protein>
    <submittedName>
        <fullName evidence="6">TetR/AcrR family transcriptional regulator</fullName>
    </submittedName>
</protein>
<keyword evidence="2 4" id="KW-0238">DNA-binding</keyword>
<dbReference type="InterPro" id="IPR001647">
    <property type="entry name" value="HTH_TetR"/>
</dbReference>
<dbReference type="InterPro" id="IPR036271">
    <property type="entry name" value="Tet_transcr_reg_TetR-rel_C_sf"/>
</dbReference>
<dbReference type="InterPro" id="IPR004111">
    <property type="entry name" value="Repressor_TetR_C"/>
</dbReference>
<evidence type="ECO:0000313" key="7">
    <source>
        <dbReference type="Proteomes" id="UP001304125"/>
    </source>
</evidence>
<feature type="DNA-binding region" description="H-T-H motif" evidence="4">
    <location>
        <begin position="33"/>
        <end position="52"/>
    </location>
</feature>
<evidence type="ECO:0000256" key="1">
    <source>
        <dbReference type="ARBA" id="ARBA00023015"/>
    </source>
</evidence>
<dbReference type="SUPFAM" id="SSF48498">
    <property type="entry name" value="Tetracyclin repressor-like, C-terminal domain"/>
    <property type="match status" value="1"/>
</dbReference>
<dbReference type="PROSITE" id="PS50977">
    <property type="entry name" value="HTH_TETR_2"/>
    <property type="match status" value="1"/>
</dbReference>
<gene>
    <name evidence="6" type="ORF">RN606_04905</name>
</gene>
<dbReference type="InterPro" id="IPR050109">
    <property type="entry name" value="HTH-type_TetR-like_transc_reg"/>
</dbReference>
<dbReference type="Gene3D" id="1.10.10.60">
    <property type="entry name" value="Homeodomain-like"/>
    <property type="match status" value="1"/>
</dbReference>
<dbReference type="PANTHER" id="PTHR30055:SF151">
    <property type="entry name" value="TRANSCRIPTIONAL REGULATORY PROTEIN"/>
    <property type="match status" value="1"/>
</dbReference>
<reference evidence="6 7" key="1">
    <citation type="submission" date="2023-09" db="EMBL/GenBank/DDBJ databases">
        <title>Demequina sp. a novel bacteria isolated from Capsicum annuum.</title>
        <authorList>
            <person name="Humaira Z."/>
            <person name="Lee J."/>
            <person name="Cho D."/>
        </authorList>
    </citation>
    <scope>NUCLEOTIDE SEQUENCE [LARGE SCALE GENOMIC DNA]</scope>
    <source>
        <strain evidence="6 7">OYTSA14</strain>
    </source>
</reference>
<dbReference type="PANTHER" id="PTHR30055">
    <property type="entry name" value="HTH-TYPE TRANSCRIPTIONAL REGULATOR RUTR"/>
    <property type="match status" value="1"/>
</dbReference>
<proteinExistence type="predicted"/>
<accession>A0AA96F802</accession>
<dbReference type="RefSeq" id="WP_313500491.1">
    <property type="nucleotide sequence ID" value="NZ_CP134879.1"/>
</dbReference>
<keyword evidence="1" id="KW-0805">Transcription regulation</keyword>
<keyword evidence="7" id="KW-1185">Reference proteome</keyword>
<dbReference type="GO" id="GO:0003700">
    <property type="term" value="F:DNA-binding transcription factor activity"/>
    <property type="evidence" value="ECO:0007669"/>
    <property type="project" value="TreeGrafter"/>
</dbReference>
<evidence type="ECO:0000313" key="6">
    <source>
        <dbReference type="EMBL" id="WNM25488.1"/>
    </source>
</evidence>
<evidence type="ECO:0000256" key="4">
    <source>
        <dbReference type="PROSITE-ProRule" id="PRU00335"/>
    </source>
</evidence>
<keyword evidence="3" id="KW-0804">Transcription</keyword>
<feature type="domain" description="HTH tetR-type" evidence="5">
    <location>
        <begin position="10"/>
        <end position="70"/>
    </location>
</feature>
<dbReference type="Gene3D" id="1.10.357.10">
    <property type="entry name" value="Tetracycline Repressor, domain 2"/>
    <property type="match status" value="1"/>
</dbReference>
<sequence>MTAASAPRAKLSRERIIDAAMELADRDCVESLTMRALATALDTKPMTLYHHVDGKEALLDLMVDRVFSEMELPPEELEWREALRARCRSAREVLVRHPWSVPLLESRRSPGPELLRHHEAMLATLERGGLPLELMAHGYAILDSFVYGFAIEEANLPGQGQQEGLAEVAEEIAHVLESGEYPQMTRLAMEHVAQPGYSFGASFDVGLDMILDGLTASLAASSD</sequence>
<evidence type="ECO:0000256" key="3">
    <source>
        <dbReference type="ARBA" id="ARBA00023163"/>
    </source>
</evidence>
<dbReference type="GO" id="GO:0000976">
    <property type="term" value="F:transcription cis-regulatory region binding"/>
    <property type="evidence" value="ECO:0007669"/>
    <property type="project" value="TreeGrafter"/>
</dbReference>
<dbReference type="GO" id="GO:0045892">
    <property type="term" value="P:negative regulation of DNA-templated transcription"/>
    <property type="evidence" value="ECO:0007669"/>
    <property type="project" value="InterPro"/>
</dbReference>